<gene>
    <name evidence="1" type="ORF">I4F81_012099</name>
</gene>
<evidence type="ECO:0000313" key="2">
    <source>
        <dbReference type="Proteomes" id="UP000798662"/>
    </source>
</evidence>
<dbReference type="Proteomes" id="UP000798662">
    <property type="component" value="Chromosome 3"/>
</dbReference>
<keyword evidence="2" id="KW-1185">Reference proteome</keyword>
<dbReference type="EMBL" id="CM020620">
    <property type="protein sequence ID" value="KAK1869628.1"/>
    <property type="molecule type" value="Genomic_DNA"/>
</dbReference>
<protein>
    <submittedName>
        <fullName evidence="1">Uncharacterized protein</fullName>
    </submittedName>
</protein>
<organism evidence="1 2">
    <name type="scientific">Pyropia yezoensis</name>
    <name type="common">Susabi-nori</name>
    <name type="synonym">Porphyra yezoensis</name>
    <dbReference type="NCBI Taxonomy" id="2788"/>
    <lineage>
        <taxon>Eukaryota</taxon>
        <taxon>Rhodophyta</taxon>
        <taxon>Bangiophyceae</taxon>
        <taxon>Bangiales</taxon>
        <taxon>Bangiaceae</taxon>
        <taxon>Pyropia</taxon>
    </lineage>
</organism>
<sequence length="218" mass="23227">MSTPLDGYSDDDSDLDAASLRVLFRDTTPVGVAPAPAAGIPYSPAFVTVLGIVRAAAAADEASPRALLATAAALVRHNAADYSELKFTFRVGLSAEKNYQVWHHRRLIAAKASTAAVEADYAAAFHAADSKNYHAWAHRQWAAAHWAVDPAGEVAYAAALLSDDVKDNRSAWAYLLWWARLADAPTRVAVVADVAALVAEAPAARLPPVMLGRLRSLE</sequence>
<accession>A0ACC3CII7</accession>
<reference evidence="1" key="1">
    <citation type="submission" date="2019-11" db="EMBL/GenBank/DDBJ databases">
        <title>Nori genome reveals adaptations in red seaweeds to the harsh intertidal environment.</title>
        <authorList>
            <person name="Wang D."/>
            <person name="Mao Y."/>
        </authorList>
    </citation>
    <scope>NUCLEOTIDE SEQUENCE</scope>
    <source>
        <tissue evidence="1">Gametophyte</tissue>
    </source>
</reference>
<name>A0ACC3CII7_PYRYE</name>
<proteinExistence type="predicted"/>
<evidence type="ECO:0000313" key="1">
    <source>
        <dbReference type="EMBL" id="KAK1869628.1"/>
    </source>
</evidence>
<comment type="caution">
    <text evidence="1">The sequence shown here is derived from an EMBL/GenBank/DDBJ whole genome shotgun (WGS) entry which is preliminary data.</text>
</comment>